<dbReference type="OrthoDB" id="409725at2759"/>
<organism evidence="11 12">
    <name type="scientific">Phytophthora fragariaefolia</name>
    <dbReference type="NCBI Taxonomy" id="1490495"/>
    <lineage>
        <taxon>Eukaryota</taxon>
        <taxon>Sar</taxon>
        <taxon>Stramenopiles</taxon>
        <taxon>Oomycota</taxon>
        <taxon>Peronosporomycetes</taxon>
        <taxon>Peronosporales</taxon>
        <taxon>Peronosporaceae</taxon>
        <taxon>Phytophthora</taxon>
    </lineage>
</organism>
<keyword evidence="3" id="KW-0813">Transport</keyword>
<evidence type="ECO:0000256" key="10">
    <source>
        <dbReference type="SAM" id="Phobius"/>
    </source>
</evidence>
<keyword evidence="6 10" id="KW-0812">Transmembrane</keyword>
<dbReference type="FunFam" id="1.20.1280.290:FF:000007">
    <property type="entry name" value="Bidirectional sugar transporter SWEET7"/>
    <property type="match status" value="1"/>
</dbReference>
<dbReference type="PANTHER" id="PTHR10791:SF30">
    <property type="entry name" value="SUGAR TRANSPORTER SWEET1"/>
    <property type="match status" value="1"/>
</dbReference>
<proteinExistence type="inferred from homology"/>
<evidence type="ECO:0000313" key="12">
    <source>
        <dbReference type="Proteomes" id="UP001165121"/>
    </source>
</evidence>
<evidence type="ECO:0000256" key="7">
    <source>
        <dbReference type="ARBA" id="ARBA00022737"/>
    </source>
</evidence>
<evidence type="ECO:0000256" key="2">
    <source>
        <dbReference type="ARBA" id="ARBA00007809"/>
    </source>
</evidence>
<dbReference type="GO" id="GO:0005886">
    <property type="term" value="C:plasma membrane"/>
    <property type="evidence" value="ECO:0007669"/>
    <property type="project" value="UniProtKB-SubCell"/>
</dbReference>
<name>A0A9W6YEG5_9STRA</name>
<gene>
    <name evidence="11" type="ORF">Pfra01_002623000</name>
</gene>
<evidence type="ECO:0000313" key="11">
    <source>
        <dbReference type="EMBL" id="GMF60521.1"/>
    </source>
</evidence>
<dbReference type="GO" id="GO:0051119">
    <property type="term" value="F:sugar transmembrane transporter activity"/>
    <property type="evidence" value="ECO:0007669"/>
    <property type="project" value="InterPro"/>
</dbReference>
<dbReference type="Pfam" id="PF03083">
    <property type="entry name" value="MtN3_slv"/>
    <property type="match status" value="1"/>
</dbReference>
<protein>
    <submittedName>
        <fullName evidence="11">Unnamed protein product</fullName>
    </submittedName>
</protein>
<dbReference type="PANTHER" id="PTHR10791">
    <property type="entry name" value="RAG1-ACTIVATING PROTEIN 1"/>
    <property type="match status" value="1"/>
</dbReference>
<comment type="similarity">
    <text evidence="2">Belongs to the SWEET sugar transporter family.</text>
</comment>
<keyword evidence="12" id="KW-1185">Reference proteome</keyword>
<dbReference type="Gene3D" id="1.20.1280.290">
    <property type="match status" value="1"/>
</dbReference>
<evidence type="ECO:0000256" key="5">
    <source>
        <dbReference type="ARBA" id="ARBA00022597"/>
    </source>
</evidence>
<dbReference type="AlphaFoldDB" id="A0A9W6YEG5"/>
<reference evidence="11" key="1">
    <citation type="submission" date="2023-04" db="EMBL/GenBank/DDBJ databases">
        <title>Phytophthora fragariaefolia NBRC 109709.</title>
        <authorList>
            <person name="Ichikawa N."/>
            <person name="Sato H."/>
            <person name="Tonouchi N."/>
        </authorList>
    </citation>
    <scope>NUCLEOTIDE SEQUENCE</scope>
    <source>
        <strain evidence="11">NBRC 109709</strain>
    </source>
</reference>
<feature type="transmembrane region" description="Helical" evidence="10">
    <location>
        <begin position="12"/>
        <end position="34"/>
    </location>
</feature>
<feature type="transmembrane region" description="Helical" evidence="10">
    <location>
        <begin position="40"/>
        <end position="64"/>
    </location>
</feature>
<dbReference type="InterPro" id="IPR047664">
    <property type="entry name" value="SWEET"/>
</dbReference>
<comment type="subcellular location">
    <subcellularLocation>
        <location evidence="1">Cell membrane</location>
        <topology evidence="1">Multi-pass membrane protein</topology>
    </subcellularLocation>
</comment>
<dbReference type="Proteomes" id="UP001165121">
    <property type="component" value="Unassembled WGS sequence"/>
</dbReference>
<dbReference type="EMBL" id="BSXT01005476">
    <property type="protein sequence ID" value="GMF60521.1"/>
    <property type="molecule type" value="Genomic_DNA"/>
</dbReference>
<evidence type="ECO:0000256" key="4">
    <source>
        <dbReference type="ARBA" id="ARBA00022475"/>
    </source>
</evidence>
<keyword evidence="4" id="KW-1003">Cell membrane</keyword>
<evidence type="ECO:0000256" key="1">
    <source>
        <dbReference type="ARBA" id="ARBA00004651"/>
    </source>
</evidence>
<evidence type="ECO:0000256" key="3">
    <source>
        <dbReference type="ARBA" id="ARBA00022448"/>
    </source>
</evidence>
<keyword evidence="8 10" id="KW-1133">Transmembrane helix</keyword>
<dbReference type="InterPro" id="IPR004316">
    <property type="entry name" value="SWEET_rpt"/>
</dbReference>
<evidence type="ECO:0000256" key="6">
    <source>
        <dbReference type="ARBA" id="ARBA00022692"/>
    </source>
</evidence>
<evidence type="ECO:0000256" key="9">
    <source>
        <dbReference type="ARBA" id="ARBA00023136"/>
    </source>
</evidence>
<sequence>MERLFMVLKHKSAVFINLPMALAGYANNIIWLTFGSLIQNYFMISINIFFFTMNSITLVVYQIYSPKTHPLKDGWNAISSRSSKVDDLHIQVSVEVLESLKVTSIKSNKAIAGPPIQHHEGNHLRVIDDQSRHTHPVGEKQQGALFMVSREDD</sequence>
<accession>A0A9W6YEG5</accession>
<keyword evidence="9 10" id="KW-0472">Membrane</keyword>
<keyword evidence="5" id="KW-0762">Sugar transport</keyword>
<comment type="caution">
    <text evidence="11">The sequence shown here is derived from an EMBL/GenBank/DDBJ whole genome shotgun (WGS) entry which is preliminary data.</text>
</comment>
<evidence type="ECO:0000256" key="8">
    <source>
        <dbReference type="ARBA" id="ARBA00022989"/>
    </source>
</evidence>
<keyword evidence="7" id="KW-0677">Repeat</keyword>